<sequence length="140" mass="17270">MFLVQKGSNHYNVQTQVKKILVKINLNLNGQERIQEILAIIYYHNFWFCAFNWVQSIRSLQKIWLQRRRNYFCIEQILKFQKIFYLLNNQNVKILIQYFVIHLQLYMINIVFENLINTQKKRQKIKNYFLIINPFLHQSL</sequence>
<keyword evidence="1" id="KW-0812">Transmembrane</keyword>
<evidence type="ECO:0000256" key="1">
    <source>
        <dbReference type="SAM" id="Phobius"/>
    </source>
</evidence>
<dbReference type="Proteomes" id="UP000692954">
    <property type="component" value="Unassembled WGS sequence"/>
</dbReference>
<dbReference type="EMBL" id="CAJJDN010000030">
    <property type="protein sequence ID" value="CAD8073457.1"/>
    <property type="molecule type" value="Genomic_DNA"/>
</dbReference>
<evidence type="ECO:0008006" key="4">
    <source>
        <dbReference type="Google" id="ProtNLM"/>
    </source>
</evidence>
<gene>
    <name evidence="2" type="ORF">PSON_ATCC_30995.1.T0300344</name>
</gene>
<organism evidence="2 3">
    <name type="scientific">Paramecium sonneborni</name>
    <dbReference type="NCBI Taxonomy" id="65129"/>
    <lineage>
        <taxon>Eukaryota</taxon>
        <taxon>Sar</taxon>
        <taxon>Alveolata</taxon>
        <taxon>Ciliophora</taxon>
        <taxon>Intramacronucleata</taxon>
        <taxon>Oligohymenophorea</taxon>
        <taxon>Peniculida</taxon>
        <taxon>Parameciidae</taxon>
        <taxon>Paramecium</taxon>
    </lineage>
</organism>
<keyword evidence="3" id="KW-1185">Reference proteome</keyword>
<feature type="transmembrane region" description="Helical" evidence="1">
    <location>
        <begin position="95"/>
        <end position="116"/>
    </location>
</feature>
<accession>A0A8S1M0X3</accession>
<keyword evidence="1" id="KW-1133">Transmembrane helix</keyword>
<dbReference type="AlphaFoldDB" id="A0A8S1M0X3"/>
<reference evidence="2" key="1">
    <citation type="submission" date="2021-01" db="EMBL/GenBank/DDBJ databases">
        <authorList>
            <consortium name="Genoscope - CEA"/>
            <person name="William W."/>
        </authorList>
    </citation>
    <scope>NUCLEOTIDE SEQUENCE</scope>
</reference>
<proteinExistence type="predicted"/>
<evidence type="ECO:0000313" key="2">
    <source>
        <dbReference type="EMBL" id="CAD8073457.1"/>
    </source>
</evidence>
<comment type="caution">
    <text evidence="2">The sequence shown here is derived from an EMBL/GenBank/DDBJ whole genome shotgun (WGS) entry which is preliminary data.</text>
</comment>
<keyword evidence="1" id="KW-0472">Membrane</keyword>
<protein>
    <recommendedName>
        <fullName evidence="4">Transmembrane protein</fullName>
    </recommendedName>
</protein>
<name>A0A8S1M0X3_9CILI</name>
<evidence type="ECO:0000313" key="3">
    <source>
        <dbReference type="Proteomes" id="UP000692954"/>
    </source>
</evidence>